<accession>A0AAW1SH92</accession>
<evidence type="ECO:0000313" key="3">
    <source>
        <dbReference type="EMBL" id="KAK9844818.1"/>
    </source>
</evidence>
<keyword evidence="4" id="KW-1185">Reference proteome</keyword>
<dbReference type="EMBL" id="JALJOS010000001">
    <property type="protein sequence ID" value="KAK9844818.1"/>
    <property type="molecule type" value="Genomic_DNA"/>
</dbReference>
<organism evidence="3 4">
    <name type="scientific">Apatococcus lobatus</name>
    <dbReference type="NCBI Taxonomy" id="904363"/>
    <lineage>
        <taxon>Eukaryota</taxon>
        <taxon>Viridiplantae</taxon>
        <taxon>Chlorophyta</taxon>
        <taxon>core chlorophytes</taxon>
        <taxon>Trebouxiophyceae</taxon>
        <taxon>Chlorellales</taxon>
        <taxon>Chlorellaceae</taxon>
        <taxon>Apatococcus</taxon>
    </lineage>
</organism>
<keyword evidence="2" id="KW-0812">Transmembrane</keyword>
<sequence>MSKQFQRYWHRLQDWLRFKVADPFVAYCKQDAEPDILARSFAVGFSLGLCPVVGLSTGSALLVLAITKSFAPDYFHTPMTLLANFTAIPVEVALILPCMRLGEVVLGAEKLPVTGVGFRDLWDHPAKVLPVVGHALMGFVILLPFFIVGLTFALRPVFTWCKRRFGSSGGYRPDEETLWNDDLSDSEQQLLDEDSGGGQTQASAVASGRFSPSRRRQV</sequence>
<proteinExistence type="predicted"/>
<feature type="transmembrane region" description="Helical" evidence="2">
    <location>
        <begin position="41"/>
        <end position="67"/>
    </location>
</feature>
<feature type="transmembrane region" description="Helical" evidence="2">
    <location>
        <begin position="131"/>
        <end position="154"/>
    </location>
</feature>
<evidence type="ECO:0000313" key="4">
    <source>
        <dbReference type="Proteomes" id="UP001438707"/>
    </source>
</evidence>
<dbReference type="Proteomes" id="UP001438707">
    <property type="component" value="Unassembled WGS sequence"/>
</dbReference>
<evidence type="ECO:0008006" key="5">
    <source>
        <dbReference type="Google" id="ProtNLM"/>
    </source>
</evidence>
<dbReference type="PANTHER" id="PTHR35102:SF1">
    <property type="entry name" value="E3 UBIQUITIN-PROTEIN LIGASE"/>
    <property type="match status" value="1"/>
</dbReference>
<dbReference type="AlphaFoldDB" id="A0AAW1SH92"/>
<comment type="caution">
    <text evidence="3">The sequence shown here is derived from an EMBL/GenBank/DDBJ whole genome shotgun (WGS) entry which is preliminary data.</text>
</comment>
<reference evidence="3 4" key="1">
    <citation type="journal article" date="2024" name="Nat. Commun.">
        <title>Phylogenomics reveals the evolutionary origins of lichenization in chlorophyte algae.</title>
        <authorList>
            <person name="Puginier C."/>
            <person name="Libourel C."/>
            <person name="Otte J."/>
            <person name="Skaloud P."/>
            <person name="Haon M."/>
            <person name="Grisel S."/>
            <person name="Petersen M."/>
            <person name="Berrin J.G."/>
            <person name="Delaux P.M."/>
            <person name="Dal Grande F."/>
            <person name="Keller J."/>
        </authorList>
    </citation>
    <scope>NUCLEOTIDE SEQUENCE [LARGE SCALE GENOMIC DNA]</scope>
    <source>
        <strain evidence="3 4">SAG 2145</strain>
    </source>
</reference>
<gene>
    <name evidence="3" type="ORF">WJX74_007223</name>
</gene>
<evidence type="ECO:0000256" key="1">
    <source>
        <dbReference type="SAM" id="MobiDB-lite"/>
    </source>
</evidence>
<name>A0AAW1SH92_9CHLO</name>
<protein>
    <recommendedName>
        <fullName evidence="5">DUF2062 domain-containing protein</fullName>
    </recommendedName>
</protein>
<dbReference type="PANTHER" id="PTHR35102">
    <property type="entry name" value="E3 UBIQUITIN-PROTEIN LIGASE"/>
    <property type="match status" value="1"/>
</dbReference>
<feature type="region of interest" description="Disordered" evidence="1">
    <location>
        <begin position="188"/>
        <end position="218"/>
    </location>
</feature>
<keyword evidence="2" id="KW-1133">Transmembrane helix</keyword>
<keyword evidence="2" id="KW-0472">Membrane</keyword>
<evidence type="ECO:0000256" key="2">
    <source>
        <dbReference type="SAM" id="Phobius"/>
    </source>
</evidence>